<dbReference type="AlphaFoldDB" id="A0A382LX85"/>
<dbReference type="InterPro" id="IPR017871">
    <property type="entry name" value="ABC_transporter-like_CS"/>
</dbReference>
<gene>
    <name evidence="5" type="ORF">METZ01_LOCUS294064</name>
</gene>
<dbReference type="GO" id="GO:0016887">
    <property type="term" value="F:ATP hydrolysis activity"/>
    <property type="evidence" value="ECO:0007669"/>
    <property type="project" value="InterPro"/>
</dbReference>
<proteinExistence type="predicted"/>
<dbReference type="PROSITE" id="PS00211">
    <property type="entry name" value="ABC_TRANSPORTER_1"/>
    <property type="match status" value="1"/>
</dbReference>
<feature type="non-terminal residue" evidence="5">
    <location>
        <position position="253"/>
    </location>
</feature>
<evidence type="ECO:0000313" key="5">
    <source>
        <dbReference type="EMBL" id="SVC41210.1"/>
    </source>
</evidence>
<dbReference type="InterPro" id="IPR050763">
    <property type="entry name" value="ABC_transporter_ATP-binding"/>
</dbReference>
<dbReference type="PANTHER" id="PTHR42711:SF15">
    <property type="entry name" value="ABC-TYPE MULTIDRUG TRANSPORT SYSTEM, ATPASE COMPONENT"/>
    <property type="match status" value="1"/>
</dbReference>
<name>A0A382LX85_9ZZZZ</name>
<evidence type="ECO:0000259" key="4">
    <source>
        <dbReference type="PROSITE" id="PS50893"/>
    </source>
</evidence>
<dbReference type="SUPFAM" id="SSF52540">
    <property type="entry name" value="P-loop containing nucleoside triphosphate hydrolases"/>
    <property type="match status" value="1"/>
</dbReference>
<organism evidence="5">
    <name type="scientific">marine metagenome</name>
    <dbReference type="NCBI Taxonomy" id="408172"/>
    <lineage>
        <taxon>unclassified sequences</taxon>
        <taxon>metagenomes</taxon>
        <taxon>ecological metagenomes</taxon>
    </lineage>
</organism>
<keyword evidence="3" id="KW-0067">ATP-binding</keyword>
<feature type="domain" description="ABC transporter" evidence="4">
    <location>
        <begin position="1"/>
        <end position="216"/>
    </location>
</feature>
<keyword evidence="2" id="KW-0547">Nucleotide-binding</keyword>
<dbReference type="InterPro" id="IPR003593">
    <property type="entry name" value="AAA+_ATPase"/>
</dbReference>
<dbReference type="InterPro" id="IPR027417">
    <property type="entry name" value="P-loop_NTPase"/>
</dbReference>
<dbReference type="Gene3D" id="3.40.50.300">
    <property type="entry name" value="P-loop containing nucleotide triphosphate hydrolases"/>
    <property type="match status" value="1"/>
</dbReference>
<evidence type="ECO:0000256" key="2">
    <source>
        <dbReference type="ARBA" id="ARBA00022741"/>
    </source>
</evidence>
<dbReference type="InterPro" id="IPR003439">
    <property type="entry name" value="ABC_transporter-like_ATP-bd"/>
</dbReference>
<dbReference type="SMART" id="SM00382">
    <property type="entry name" value="AAA"/>
    <property type="match status" value="1"/>
</dbReference>
<dbReference type="EMBL" id="UINC01089817">
    <property type="protein sequence ID" value="SVC41210.1"/>
    <property type="molecule type" value="Genomic_DNA"/>
</dbReference>
<evidence type="ECO:0000256" key="1">
    <source>
        <dbReference type="ARBA" id="ARBA00022448"/>
    </source>
</evidence>
<dbReference type="PROSITE" id="PS50893">
    <property type="entry name" value="ABC_TRANSPORTER_2"/>
    <property type="match status" value="1"/>
</dbReference>
<accession>A0A382LX85</accession>
<keyword evidence="1" id="KW-0813">Transport</keyword>
<sequence length="253" mass="27800">MKGIDLAIPEGSFYGLLGPNGAGKTTTIGIITGLVHLTSGTASVMGYDTILEYRKSRRLIGLSPQELNFDVFFSIGELLTLQAGYYGLPHAKAKERTTLMLDQFGLTEKRKSRARELSGGMKRRVQIAKALVHDPPILILDEPTAGVDIELRHMLWDYLRKINKEGKTILLTTHYIEEAEQLCESVSIIDDGNIITTGSPEKLTQSHGMSGLEITLSSSLDNLDLGSWNSKNIDGKIHVDTSCPEKDMADIIN</sequence>
<dbReference type="PANTHER" id="PTHR42711">
    <property type="entry name" value="ABC TRANSPORTER ATP-BINDING PROTEIN"/>
    <property type="match status" value="1"/>
</dbReference>
<evidence type="ECO:0000256" key="3">
    <source>
        <dbReference type="ARBA" id="ARBA00022840"/>
    </source>
</evidence>
<dbReference type="GO" id="GO:0005524">
    <property type="term" value="F:ATP binding"/>
    <property type="evidence" value="ECO:0007669"/>
    <property type="project" value="UniProtKB-KW"/>
</dbReference>
<dbReference type="Pfam" id="PF00005">
    <property type="entry name" value="ABC_tran"/>
    <property type="match status" value="1"/>
</dbReference>
<protein>
    <recommendedName>
        <fullName evidence="4">ABC transporter domain-containing protein</fullName>
    </recommendedName>
</protein>
<reference evidence="5" key="1">
    <citation type="submission" date="2018-05" db="EMBL/GenBank/DDBJ databases">
        <authorList>
            <person name="Lanie J.A."/>
            <person name="Ng W.-L."/>
            <person name="Kazmierczak K.M."/>
            <person name="Andrzejewski T.M."/>
            <person name="Davidsen T.M."/>
            <person name="Wayne K.J."/>
            <person name="Tettelin H."/>
            <person name="Glass J.I."/>
            <person name="Rusch D."/>
            <person name="Podicherti R."/>
            <person name="Tsui H.-C.T."/>
            <person name="Winkler M.E."/>
        </authorList>
    </citation>
    <scope>NUCLEOTIDE SEQUENCE</scope>
</reference>